<protein>
    <submittedName>
        <fullName evidence="1">Uncharacterized protein</fullName>
    </submittedName>
</protein>
<evidence type="ECO:0000313" key="1">
    <source>
        <dbReference type="EMBL" id="AGH43303.1"/>
    </source>
</evidence>
<dbReference type="Proteomes" id="UP000011864">
    <property type="component" value="Chromosome"/>
</dbReference>
<name>K7ANX5_9ALTE</name>
<evidence type="ECO:0000313" key="2">
    <source>
        <dbReference type="Proteomes" id="UP000011864"/>
    </source>
</evidence>
<dbReference type="EMBL" id="CP003837">
    <property type="protein sequence ID" value="AGH43303.1"/>
    <property type="molecule type" value="Genomic_DNA"/>
</dbReference>
<keyword evidence="2" id="KW-1185">Reference proteome</keyword>
<accession>K7ANX5</accession>
<proteinExistence type="predicted"/>
<sequence length="46" mass="5297">MYIPLLNYSNFNCVGAKKKQHKWSNLGLLIDCLLAQIIGYDFCIFS</sequence>
<dbReference type="PATRIC" id="fig|1129794.4.peg.1184"/>
<dbReference type="KEGG" id="gps:C427_1194"/>
<dbReference type="HOGENOM" id="CLU_3186876_0_0_6"/>
<dbReference type="AlphaFoldDB" id="K7ANX5"/>
<gene>
    <name evidence="1" type="ORF">C427_1194</name>
</gene>
<dbReference type="STRING" id="1129794.C427_1194"/>
<organism evidence="1 2">
    <name type="scientific">Paraglaciecola psychrophila 170</name>
    <dbReference type="NCBI Taxonomy" id="1129794"/>
    <lineage>
        <taxon>Bacteria</taxon>
        <taxon>Pseudomonadati</taxon>
        <taxon>Pseudomonadota</taxon>
        <taxon>Gammaproteobacteria</taxon>
        <taxon>Alteromonadales</taxon>
        <taxon>Alteromonadaceae</taxon>
        <taxon>Paraglaciecola</taxon>
    </lineage>
</organism>
<reference evidence="1 2" key="1">
    <citation type="journal article" date="2013" name="Genome Announc.">
        <title>Complete Genome Sequence of Glaciecola psychrophila Strain 170T.</title>
        <authorList>
            <person name="Yin J."/>
            <person name="Chen J."/>
            <person name="Liu G."/>
            <person name="Yu Y."/>
            <person name="Song L."/>
            <person name="Wang X."/>
            <person name="Qu X."/>
        </authorList>
    </citation>
    <scope>NUCLEOTIDE SEQUENCE [LARGE SCALE GENOMIC DNA]</scope>
    <source>
        <strain evidence="1 2">170</strain>
    </source>
</reference>